<dbReference type="EMBL" id="FAOP01000003">
    <property type="protein sequence ID" value="CUU02611.1"/>
    <property type="molecule type" value="Genomic_DNA"/>
</dbReference>
<dbReference type="Gene3D" id="2.60.40.4070">
    <property type="match status" value="1"/>
</dbReference>
<proteinExistence type="predicted"/>
<dbReference type="InterPro" id="IPR011047">
    <property type="entry name" value="Quinoprotein_ADH-like_sf"/>
</dbReference>
<accession>A0A0S4MWA2</accession>
<dbReference type="Pfam" id="PF21544">
    <property type="entry name" value="PorZ_N_b_propeller"/>
    <property type="match status" value="1"/>
</dbReference>
<dbReference type="NCBIfam" id="TIGR04183">
    <property type="entry name" value="Por_Secre_tail"/>
    <property type="match status" value="1"/>
</dbReference>
<feature type="domain" description="PorZ N-terminal beta-propeller" evidence="2">
    <location>
        <begin position="69"/>
        <end position="223"/>
    </location>
</feature>
<feature type="transmembrane region" description="Helical" evidence="1">
    <location>
        <begin position="23"/>
        <end position="43"/>
    </location>
</feature>
<evidence type="ECO:0000259" key="2">
    <source>
        <dbReference type="Pfam" id="PF21544"/>
    </source>
</evidence>
<feature type="transmembrane region" description="Helical" evidence="1">
    <location>
        <begin position="55"/>
        <end position="77"/>
    </location>
</feature>
<organism evidence="3 4">
    <name type="scientific">Candidatus Kryptonium thompsonii</name>
    <dbReference type="NCBI Taxonomy" id="1633631"/>
    <lineage>
        <taxon>Bacteria</taxon>
        <taxon>Pseudomonadati</taxon>
        <taxon>Candidatus Kryptoniota</taxon>
        <taxon>Candidatus Kryptonium</taxon>
    </lineage>
</organism>
<dbReference type="SUPFAM" id="SSF63829">
    <property type="entry name" value="Calcium-dependent phosphotriesterase"/>
    <property type="match status" value="2"/>
</dbReference>
<gene>
    <name evidence="3" type="ORF">JGI4_00554</name>
</gene>
<dbReference type="InterPro" id="IPR026444">
    <property type="entry name" value="Secre_tail"/>
</dbReference>
<name>A0A0P1LPR8_9BACT</name>
<evidence type="ECO:0000313" key="4">
    <source>
        <dbReference type="Proteomes" id="UP000182011"/>
    </source>
</evidence>
<accession>A0A0P1M9C5</accession>
<dbReference type="STRING" id="1633631.GCA_001442925_00554"/>
<sequence length="753" mass="84328">MHFVSSRPCITTNLNKNGRIINLRFHFVILLSFLITINLLAQFREWKNYTDMKNVRKVFVFGDTIVAGTEGGIFIFYPNEKRFQKILKTEGLFDVDVKSMTVTANKNIIIGFGNGVIDILSYSPKDYNVKHIFDIQNSPEPDKTINFLKAYGDTLFIGTNFGLLTYRISRQEFIDTYRRIFPDVERIKVFDAQILNDTIYIATSEGIGKGYQFSQILVSPAGWKTIRVSGGIRSIGILNNKIYAGNINGLFLLDGDNVTKVSSIPVNLIYNAGDSILISTGREIFSYRNDQLQMITRLASGDVNDISIWSDKIVAGISSSGVGIFENGEWKFYYPDGPNGNQFSNMAIDANGNLWVASSKFLGKGLYRFQPEVSGSEGRWKNFTKEQFSRMSNDCYRVRIGKNYVWVGTWGGGLIKIDKNDSLKFFSKNEGIMGVTEDTNFVVITDIAEQGDLVWILNYKPRNANIIYLMRNDSLIYSFVNAYNPSYYLNTQLEIDEKGKKWIVSEHGYIFVFDDNGTIFDKSDDKWIAISRADGLNGNPTVIKFDNRGDLWVGTTYGLNIIVDLDEPLKAGSIRSVFALRDFYINDIAIDGANNKWVATKNGVWVLSPDGTNVIAQYDASNSPILSDDVKSIAFDLNSGVVYFGTDKGLTSLKTEFGKPAENFTTMKIYPNPFHPEKDLNVVIDGLVANSTIKIFTISGDLVKTIITPGGKTGIWDGKNEKGQYVPTGIYIIIAYNEDGTQVGIGKIAILRD</sequence>
<dbReference type="InterPro" id="IPR015943">
    <property type="entry name" value="WD40/YVTN_repeat-like_dom_sf"/>
</dbReference>
<dbReference type="Gene3D" id="2.130.10.10">
    <property type="entry name" value="YVTN repeat-like/Quinoprotein amine dehydrogenase"/>
    <property type="match status" value="3"/>
</dbReference>
<accession>A0A0P1LPR8</accession>
<dbReference type="SUPFAM" id="SSF50998">
    <property type="entry name" value="Quinoprotein alcohol dehydrogenase-like"/>
    <property type="match status" value="1"/>
</dbReference>
<keyword evidence="1" id="KW-0472">Membrane</keyword>
<dbReference type="AlphaFoldDB" id="A0A0P1LPR8"/>
<evidence type="ECO:0000256" key="1">
    <source>
        <dbReference type="SAM" id="Phobius"/>
    </source>
</evidence>
<evidence type="ECO:0000313" key="3">
    <source>
        <dbReference type="EMBL" id="CUU02611.1"/>
    </source>
</evidence>
<keyword evidence="1" id="KW-1133">Transmembrane helix</keyword>
<protein>
    <submittedName>
        <fullName evidence="3">Por secretion system C-terminal sorting domain-containing protein</fullName>
    </submittedName>
</protein>
<keyword evidence="1" id="KW-0812">Transmembrane</keyword>
<dbReference type="OrthoDB" id="9807410at2"/>
<reference evidence="3 4" key="1">
    <citation type="submission" date="2015-11" db="EMBL/GenBank/DDBJ databases">
        <authorList>
            <person name="Zhang Y."/>
            <person name="Guo Z."/>
        </authorList>
    </citation>
    <scope>NUCLEOTIDE SEQUENCE [LARGE SCALE GENOMIC DNA]</scope>
    <source>
        <strain evidence="3">JGI-4</strain>
    </source>
</reference>
<dbReference type="InterPro" id="IPR048954">
    <property type="entry name" value="PorZ_N"/>
</dbReference>
<dbReference type="Proteomes" id="UP000182011">
    <property type="component" value="Unassembled WGS sequence"/>
</dbReference>